<dbReference type="RefSeq" id="WP_306876394.1">
    <property type="nucleotide sequence ID" value="NZ_JAUSRB010000004.1"/>
</dbReference>
<proteinExistence type="predicted"/>
<sequence length="659" mass="71522">MAVYRVDQYARTFYGPNPELPSFDEQAFTAHSVAYDGIYLSWDLPAGQYGGFRLVASLDGYPRTLDDGRLVIDADAAPSSYIDAQTLPGRFHYYAIFLKINNVWVRAGTASTLHVKNHQMVDWLWRRMPIHHRLLQGSNLTVDADSNQTLARFIHMIGYGLDRVRSSMDAALTASELRTTHITTAGHLAASLGAFVPEGVTPTQARVMTIDSAYLSSERGHPDTMKAAARAASGWDLELRQTLNLLPSSDMSEQINPLFPPWDASIRYAVGAVVAVDLHLYRCLVAAYGIDQAPPGNGSNNTWWTVHTAVDDRTAAYDSGLSTQHGWSGASFTAGVIDAKAVPKIAVGVPHPVTGDRDANCLTIHNTHTAAADIAAWSLPPNPTADPMIPVQYGIPLPRITVWDKTRTYRVEDLTEFRGQVYRAVRRSVGLRPDTSPEWAKNSSDRRLRLTVSAYIHQPHGTAQAAAPCFPYVTWFDEFGRTIGTRAAVASADTRVLDTFTGYPGADALAPLQGRTTEFGGKTWTSPVAGFIRDSYADGAVRPAVPGQRCLSIIDYGVKDAVVAATLATTPSGANKQGLILRYIDAANYIRASRSTLDRVQAGVVTTLATYAYPVQNGDRLSVRAAGDNFTIQINSATVATATSAFQNTATRFGIVLEA</sequence>
<organism evidence="1 2">
    <name type="scientific">Streptosporangium brasiliense</name>
    <dbReference type="NCBI Taxonomy" id="47480"/>
    <lineage>
        <taxon>Bacteria</taxon>
        <taxon>Bacillati</taxon>
        <taxon>Actinomycetota</taxon>
        <taxon>Actinomycetes</taxon>
        <taxon>Streptosporangiales</taxon>
        <taxon>Streptosporangiaceae</taxon>
        <taxon>Streptosporangium</taxon>
    </lineage>
</organism>
<gene>
    <name evidence="1" type="ORF">J2S55_009795</name>
</gene>
<evidence type="ECO:0000313" key="1">
    <source>
        <dbReference type="EMBL" id="MDP9870457.1"/>
    </source>
</evidence>
<keyword evidence="2" id="KW-1185">Reference proteome</keyword>
<reference evidence="1 2" key="1">
    <citation type="submission" date="2023-07" db="EMBL/GenBank/DDBJ databases">
        <title>Sequencing the genomes of 1000 actinobacteria strains.</title>
        <authorList>
            <person name="Klenk H.-P."/>
        </authorList>
    </citation>
    <scope>NUCLEOTIDE SEQUENCE [LARGE SCALE GENOMIC DNA]</scope>
    <source>
        <strain evidence="1 2">DSM 44109</strain>
    </source>
</reference>
<dbReference type="Gene3D" id="2.60.120.560">
    <property type="entry name" value="Exo-inulinase, domain 1"/>
    <property type="match status" value="1"/>
</dbReference>
<evidence type="ECO:0000313" key="2">
    <source>
        <dbReference type="Proteomes" id="UP001230426"/>
    </source>
</evidence>
<dbReference type="EMBL" id="JAUSRB010000004">
    <property type="protein sequence ID" value="MDP9870457.1"/>
    <property type="molecule type" value="Genomic_DNA"/>
</dbReference>
<protein>
    <submittedName>
        <fullName evidence="1">Uncharacterized protein</fullName>
    </submittedName>
</protein>
<comment type="caution">
    <text evidence="1">The sequence shown here is derived from an EMBL/GenBank/DDBJ whole genome shotgun (WGS) entry which is preliminary data.</text>
</comment>
<dbReference type="Proteomes" id="UP001230426">
    <property type="component" value="Unassembled WGS sequence"/>
</dbReference>
<accession>A0ABT9RNN2</accession>
<name>A0ABT9RNN2_9ACTN</name>